<dbReference type="Proteomes" id="UP001239111">
    <property type="component" value="Chromosome 4"/>
</dbReference>
<comment type="caution">
    <text evidence="1">The sequence shown here is derived from an EMBL/GenBank/DDBJ whole genome shotgun (WGS) entry which is preliminary data.</text>
</comment>
<evidence type="ECO:0000313" key="1">
    <source>
        <dbReference type="EMBL" id="KAJ8665581.1"/>
    </source>
</evidence>
<evidence type="ECO:0000313" key="2">
    <source>
        <dbReference type="Proteomes" id="UP001239111"/>
    </source>
</evidence>
<sequence>MERHTRDCAALNEQPIVLPDEDKNIEPQPCIIYADVECSIRPCNAYDSSSDSESEEEEKQEGFEDLECEEVKDYDERYGLEEFRRKKETNLERAAFQGHVPYALGYYYLHRCNGSKSHYKSHRGRYCEIERLALIKMTGEDQINFEAATICHFYEKEISDPDDNVADHQHRGEGLYRGAAHRVCNLQCRDPPVITVALHNLQNYDSHLLIRDICNVIPGRVTLIPETTEKYISFIKHMKGCDIRFNFIDVFKFPNTSLEKLASTLDDKDLHHWRKNIEEEQSLCNTDVEKHKDTADEMARNSGFIFLDLQGFKNDGQFIVKEALIADANAAHFDHWLFMPPYNIKNLSEKDGVQNIIMDYTGIKGSSRIRRQVGNLKMLYLMPAAPTWIDRYTYSLRGMRRRYGSNNWLRRSS</sequence>
<proteinExistence type="predicted"/>
<gene>
    <name evidence="1" type="ORF">QAD02_007243</name>
</gene>
<name>A0ACC2N3Y5_9HYME</name>
<protein>
    <submittedName>
        <fullName evidence="1">Uncharacterized protein</fullName>
    </submittedName>
</protein>
<organism evidence="1 2">
    <name type="scientific">Eretmocerus hayati</name>
    <dbReference type="NCBI Taxonomy" id="131215"/>
    <lineage>
        <taxon>Eukaryota</taxon>
        <taxon>Metazoa</taxon>
        <taxon>Ecdysozoa</taxon>
        <taxon>Arthropoda</taxon>
        <taxon>Hexapoda</taxon>
        <taxon>Insecta</taxon>
        <taxon>Pterygota</taxon>
        <taxon>Neoptera</taxon>
        <taxon>Endopterygota</taxon>
        <taxon>Hymenoptera</taxon>
        <taxon>Apocrita</taxon>
        <taxon>Proctotrupomorpha</taxon>
        <taxon>Chalcidoidea</taxon>
        <taxon>Aphelinidae</taxon>
        <taxon>Aphelininae</taxon>
        <taxon>Eretmocerus</taxon>
    </lineage>
</organism>
<accession>A0ACC2N3Y5</accession>
<reference evidence="1" key="1">
    <citation type="submission" date="2023-04" db="EMBL/GenBank/DDBJ databases">
        <title>A chromosome-level genome assembly of the parasitoid wasp Eretmocerus hayati.</title>
        <authorList>
            <person name="Zhong Y."/>
            <person name="Liu S."/>
            <person name="Liu Y."/>
        </authorList>
    </citation>
    <scope>NUCLEOTIDE SEQUENCE</scope>
    <source>
        <strain evidence="1">ZJU_SS_LIU_2023</strain>
    </source>
</reference>
<keyword evidence="2" id="KW-1185">Reference proteome</keyword>
<dbReference type="EMBL" id="CM056744">
    <property type="protein sequence ID" value="KAJ8665581.1"/>
    <property type="molecule type" value="Genomic_DNA"/>
</dbReference>